<dbReference type="GO" id="GO:0006221">
    <property type="term" value="P:pyrimidine nucleotide biosynthetic process"/>
    <property type="evidence" value="ECO:0007669"/>
    <property type="project" value="InterPro"/>
</dbReference>
<dbReference type="CDD" id="cd06218">
    <property type="entry name" value="DHOD_e_trans"/>
    <property type="match status" value="1"/>
</dbReference>
<dbReference type="NCBIfam" id="NF000798">
    <property type="entry name" value="PRK00054.1-3"/>
    <property type="match status" value="1"/>
</dbReference>
<feature type="binding site" evidence="12">
    <location>
        <position position="208"/>
    </location>
    <ligand>
        <name>[2Fe-2S] cluster</name>
        <dbReference type="ChEBI" id="CHEBI:190135"/>
    </ligand>
</feature>
<dbReference type="Proteomes" id="UP000190286">
    <property type="component" value="Unassembled WGS sequence"/>
</dbReference>
<dbReference type="EMBL" id="FUYF01000001">
    <property type="protein sequence ID" value="SKA73459.1"/>
    <property type="molecule type" value="Genomic_DNA"/>
</dbReference>
<evidence type="ECO:0000256" key="10">
    <source>
        <dbReference type="ARBA" id="ARBA00034078"/>
    </source>
</evidence>
<dbReference type="PROSITE" id="PS51384">
    <property type="entry name" value="FAD_FR"/>
    <property type="match status" value="1"/>
</dbReference>
<dbReference type="Gene3D" id="2.10.240.10">
    <property type="entry name" value="Dihydroorotate dehydrogenase, electron transfer subunit"/>
    <property type="match status" value="1"/>
</dbReference>
<evidence type="ECO:0000259" key="13">
    <source>
        <dbReference type="PROSITE" id="PS51384"/>
    </source>
</evidence>
<comment type="similarity">
    <text evidence="1">Belongs to the PyrK family.</text>
</comment>
<evidence type="ECO:0000256" key="8">
    <source>
        <dbReference type="ARBA" id="ARBA00023004"/>
    </source>
</evidence>
<evidence type="ECO:0000256" key="1">
    <source>
        <dbReference type="ARBA" id="ARBA00006422"/>
    </source>
</evidence>
<dbReference type="InterPro" id="IPR012165">
    <property type="entry name" value="Cyt_c3_hydrogenase_gsu"/>
</dbReference>
<dbReference type="InterPro" id="IPR019480">
    <property type="entry name" value="Dihydroorotate_DH_Fe-S-bd"/>
</dbReference>
<dbReference type="PANTHER" id="PTHR43513">
    <property type="entry name" value="DIHYDROOROTATE DEHYDROGENASE B (NAD(+)), ELECTRON TRANSFER SUBUNIT"/>
    <property type="match status" value="1"/>
</dbReference>
<evidence type="ECO:0000256" key="3">
    <source>
        <dbReference type="ARBA" id="ARBA00022630"/>
    </source>
</evidence>
<proteinExistence type="inferred from homology"/>
<dbReference type="GO" id="GO:0046872">
    <property type="term" value="F:metal ion binding"/>
    <property type="evidence" value="ECO:0007669"/>
    <property type="project" value="UniProtKB-KW"/>
</dbReference>
<reference evidence="14 15" key="1">
    <citation type="submission" date="2017-02" db="EMBL/GenBank/DDBJ databases">
        <authorList>
            <person name="Peterson S.W."/>
        </authorList>
    </citation>
    <scope>NUCLEOTIDE SEQUENCE [LARGE SCALE GENOMIC DNA]</scope>
    <source>
        <strain evidence="14 15">ATCC 27749</strain>
    </source>
</reference>
<evidence type="ECO:0000313" key="14">
    <source>
        <dbReference type="EMBL" id="SKA73459.1"/>
    </source>
</evidence>
<dbReference type="Pfam" id="PF10418">
    <property type="entry name" value="DHODB_Fe-S_bind"/>
    <property type="match status" value="1"/>
</dbReference>
<comment type="cofactor">
    <cofactor evidence="10">
        <name>[2Fe-2S] cluster</name>
        <dbReference type="ChEBI" id="CHEBI:190135"/>
    </cofactor>
</comment>
<feature type="binding site" evidence="11">
    <location>
        <begin position="35"/>
        <end position="38"/>
    </location>
    <ligand>
        <name>FAD</name>
        <dbReference type="ChEBI" id="CHEBI:57692"/>
    </ligand>
</feature>
<dbReference type="PANTHER" id="PTHR43513:SF3">
    <property type="entry name" value="DIHYDROOROTATE DEHYDROGENASE B (NAD(+)), ELECTRON TRANSFER SUBUNIT-RELATED"/>
    <property type="match status" value="1"/>
</dbReference>
<evidence type="ECO:0000256" key="9">
    <source>
        <dbReference type="ARBA" id="ARBA00023014"/>
    </source>
</evidence>
<evidence type="ECO:0000256" key="4">
    <source>
        <dbReference type="ARBA" id="ARBA00022714"/>
    </source>
</evidence>
<keyword evidence="9 12" id="KW-0411">Iron-sulfur</keyword>
<evidence type="ECO:0000256" key="7">
    <source>
        <dbReference type="ARBA" id="ARBA00022982"/>
    </source>
</evidence>
<evidence type="ECO:0000256" key="5">
    <source>
        <dbReference type="ARBA" id="ARBA00022723"/>
    </source>
</evidence>
<feature type="binding site" evidence="12">
    <location>
        <position position="203"/>
    </location>
    <ligand>
        <name>[2Fe-2S] cluster</name>
        <dbReference type="ChEBI" id="CHEBI:190135"/>
    </ligand>
</feature>
<evidence type="ECO:0000256" key="11">
    <source>
        <dbReference type="PIRSR" id="PIRSR006816-1"/>
    </source>
</evidence>
<keyword evidence="6 11" id="KW-0274">FAD</keyword>
<dbReference type="Gene3D" id="3.40.50.80">
    <property type="entry name" value="Nucleotide-binding domain of ferredoxin-NADP reductase (FNR) module"/>
    <property type="match status" value="1"/>
</dbReference>
<comment type="cofactor">
    <cofactor evidence="12">
        <name>[2Fe-2S] cluster</name>
        <dbReference type="ChEBI" id="CHEBI:190135"/>
    </cofactor>
    <text evidence="12">Binds 1 [2Fe-2S] cluster per subunit.</text>
</comment>
<dbReference type="SUPFAM" id="SSF63380">
    <property type="entry name" value="Riboflavin synthase domain-like"/>
    <property type="match status" value="1"/>
</dbReference>
<dbReference type="SUPFAM" id="SSF52343">
    <property type="entry name" value="Ferredoxin reductase-like, C-terminal NADP-linked domain"/>
    <property type="match status" value="1"/>
</dbReference>
<sequence>MRLTVQWQDRSREPHAGQFYMLRAWAADATPILSRPISVDDFDNQTGALTFLYQVKGEGTHKLAALKKDDTLTVTGPCGNGFDTAALAGQYKRIAVVGGGIGTAPLLLLCKELCRAGVRPDLFVGFRDTTYGMDRFVPWCRDIYAATDSGKEGHHGLVTDLLDVSKYDIVLTCGPMVMMRGVAKLCAAAGVPCLASLEKKMACGLGACLGCTCHTKIGPVTVCKDGPVFNAQEVFD</sequence>
<dbReference type="InterPro" id="IPR017927">
    <property type="entry name" value="FAD-bd_FR_type"/>
</dbReference>
<organism evidence="14 15">
    <name type="scientific">Gemmiger formicilis</name>
    <dbReference type="NCBI Taxonomy" id="745368"/>
    <lineage>
        <taxon>Bacteria</taxon>
        <taxon>Bacillati</taxon>
        <taxon>Bacillota</taxon>
        <taxon>Clostridia</taxon>
        <taxon>Eubacteriales</taxon>
        <taxon>Gemmiger</taxon>
    </lineage>
</organism>
<gene>
    <name evidence="14" type="ORF">SAMN02745178_00156</name>
</gene>
<dbReference type="Gene3D" id="2.40.30.10">
    <property type="entry name" value="Translation factors"/>
    <property type="match status" value="1"/>
</dbReference>
<feature type="binding site" evidence="11">
    <location>
        <begin position="59"/>
        <end position="60"/>
    </location>
    <ligand>
        <name>FAD</name>
        <dbReference type="ChEBI" id="CHEBI:57692"/>
    </ligand>
</feature>
<feature type="binding site" evidence="12">
    <location>
        <position position="223"/>
    </location>
    <ligand>
        <name>[2Fe-2S] cluster</name>
        <dbReference type="ChEBI" id="CHEBI:190135"/>
    </ligand>
</feature>
<keyword evidence="2" id="KW-0813">Transport</keyword>
<protein>
    <submittedName>
        <fullName evidence="14">Dihydroorotate dehydrogenase electron transfer subunit</fullName>
    </submittedName>
</protein>
<dbReference type="InterPro" id="IPR039261">
    <property type="entry name" value="FNR_nucleotide-bd"/>
</dbReference>
<dbReference type="PIRSF" id="PIRSF006816">
    <property type="entry name" value="Cyc3_hyd_g"/>
    <property type="match status" value="1"/>
</dbReference>
<accession>A0A1T4W8K9</accession>
<feature type="binding site" evidence="11">
    <location>
        <begin position="52"/>
        <end position="54"/>
    </location>
    <ligand>
        <name>FAD</name>
        <dbReference type="ChEBI" id="CHEBI:57692"/>
    </ligand>
</feature>
<feature type="domain" description="FAD-binding FR-type" evidence="13">
    <location>
        <begin position="1"/>
        <end position="84"/>
    </location>
</feature>
<comment type="cofactor">
    <cofactor evidence="11">
        <name>FAD</name>
        <dbReference type="ChEBI" id="CHEBI:57692"/>
    </cofactor>
    <text evidence="11">Binds 1 FAD per subunit.</text>
</comment>
<keyword evidence="7" id="KW-0249">Electron transport</keyword>
<name>A0A1T4W8K9_9FIRM</name>
<evidence type="ECO:0000256" key="2">
    <source>
        <dbReference type="ARBA" id="ARBA00022448"/>
    </source>
</evidence>
<keyword evidence="8 12" id="KW-0408">Iron</keyword>
<evidence type="ECO:0000256" key="6">
    <source>
        <dbReference type="ARBA" id="ARBA00022827"/>
    </source>
</evidence>
<feature type="binding site" evidence="12">
    <location>
        <position position="211"/>
    </location>
    <ligand>
        <name>[2Fe-2S] cluster</name>
        <dbReference type="ChEBI" id="CHEBI:190135"/>
    </ligand>
</feature>
<evidence type="ECO:0000256" key="12">
    <source>
        <dbReference type="PIRSR" id="PIRSR006816-2"/>
    </source>
</evidence>
<dbReference type="STRING" id="745368.SAMN02745178_00156"/>
<evidence type="ECO:0000313" key="15">
    <source>
        <dbReference type="Proteomes" id="UP000190286"/>
    </source>
</evidence>
<dbReference type="GO" id="GO:0016491">
    <property type="term" value="F:oxidoreductase activity"/>
    <property type="evidence" value="ECO:0007669"/>
    <property type="project" value="InterPro"/>
</dbReference>
<keyword evidence="3 11" id="KW-0285">Flavoprotein</keyword>
<dbReference type="GO" id="GO:0050660">
    <property type="term" value="F:flavin adenine dinucleotide binding"/>
    <property type="evidence" value="ECO:0007669"/>
    <property type="project" value="InterPro"/>
</dbReference>
<dbReference type="AlphaFoldDB" id="A0A1T4W8K9"/>
<dbReference type="InterPro" id="IPR017938">
    <property type="entry name" value="Riboflavin_synthase-like_b-brl"/>
</dbReference>
<keyword evidence="4 12" id="KW-0001">2Fe-2S</keyword>
<dbReference type="InterPro" id="IPR037117">
    <property type="entry name" value="Dihydroorotate_DH_ele_sf"/>
</dbReference>
<keyword evidence="15" id="KW-1185">Reference proteome</keyword>
<dbReference type="GO" id="GO:0051537">
    <property type="term" value="F:2 iron, 2 sulfur cluster binding"/>
    <property type="evidence" value="ECO:0007669"/>
    <property type="project" value="UniProtKB-KW"/>
</dbReference>
<keyword evidence="5 12" id="KW-0479">Metal-binding</keyword>
<dbReference type="InterPro" id="IPR050353">
    <property type="entry name" value="PyrK_electron_transfer"/>
</dbReference>